<feature type="compositionally biased region" description="Pro residues" evidence="4">
    <location>
        <begin position="127"/>
        <end position="137"/>
    </location>
</feature>
<dbReference type="EMBL" id="GG745375">
    <property type="protein sequence ID" value="KNE71908.1"/>
    <property type="molecule type" value="Genomic_DNA"/>
</dbReference>
<organism evidence="6 7">
    <name type="scientific">Allomyces macrogynus (strain ATCC 38327)</name>
    <name type="common">Allomyces javanicus var. macrogynus</name>
    <dbReference type="NCBI Taxonomy" id="578462"/>
    <lineage>
        <taxon>Eukaryota</taxon>
        <taxon>Fungi</taxon>
        <taxon>Fungi incertae sedis</taxon>
        <taxon>Blastocladiomycota</taxon>
        <taxon>Blastocladiomycetes</taxon>
        <taxon>Blastocladiales</taxon>
        <taxon>Blastocladiaceae</taxon>
        <taxon>Allomyces</taxon>
    </lineage>
</organism>
<dbReference type="STRING" id="578462.A0A0L0TAS3"/>
<dbReference type="InterPro" id="IPR001680">
    <property type="entry name" value="WD40_rpt"/>
</dbReference>
<dbReference type="SUPFAM" id="SSF50978">
    <property type="entry name" value="WD40 repeat-like"/>
    <property type="match status" value="1"/>
</dbReference>
<dbReference type="PROSITE" id="PS50294">
    <property type="entry name" value="WD_REPEATS_REGION"/>
    <property type="match status" value="1"/>
</dbReference>
<dbReference type="eggNOG" id="KOG0266">
    <property type="taxonomic scope" value="Eukaryota"/>
</dbReference>
<evidence type="ECO:0000313" key="6">
    <source>
        <dbReference type="EMBL" id="KNE71908.1"/>
    </source>
</evidence>
<dbReference type="InterPro" id="IPR024977">
    <property type="entry name" value="Apc4-like_WD40_dom"/>
</dbReference>
<dbReference type="PROSITE" id="PS00678">
    <property type="entry name" value="WD_REPEATS_1"/>
    <property type="match status" value="1"/>
</dbReference>
<dbReference type="PANTHER" id="PTHR47822">
    <property type="entry name" value="CARBOHYDRATE BINDING DOMAIN CONTAINING PROTEIN"/>
    <property type="match status" value="1"/>
</dbReference>
<feature type="compositionally biased region" description="Low complexity" evidence="4">
    <location>
        <begin position="1"/>
        <end position="72"/>
    </location>
</feature>
<dbReference type="InterPro" id="IPR015943">
    <property type="entry name" value="WD40/YVTN_repeat-like_dom_sf"/>
</dbReference>
<feature type="repeat" description="WD" evidence="3">
    <location>
        <begin position="323"/>
        <end position="365"/>
    </location>
</feature>
<feature type="compositionally biased region" description="Polar residues" evidence="4">
    <location>
        <begin position="106"/>
        <end position="123"/>
    </location>
</feature>
<dbReference type="InterPro" id="IPR019775">
    <property type="entry name" value="WD40_repeat_CS"/>
</dbReference>
<keyword evidence="7" id="KW-1185">Reference proteome</keyword>
<evidence type="ECO:0000256" key="1">
    <source>
        <dbReference type="ARBA" id="ARBA00022574"/>
    </source>
</evidence>
<reference evidence="6 7" key="1">
    <citation type="submission" date="2009-11" db="EMBL/GenBank/DDBJ databases">
        <title>Annotation of Allomyces macrogynus ATCC 38327.</title>
        <authorList>
            <consortium name="The Broad Institute Genome Sequencing Platform"/>
            <person name="Russ C."/>
            <person name="Cuomo C."/>
            <person name="Burger G."/>
            <person name="Gray M.W."/>
            <person name="Holland P.W.H."/>
            <person name="King N."/>
            <person name="Lang F.B.F."/>
            <person name="Roger A.J."/>
            <person name="Ruiz-Trillo I."/>
            <person name="Young S.K."/>
            <person name="Zeng Q."/>
            <person name="Gargeya S."/>
            <person name="Fitzgerald M."/>
            <person name="Haas B."/>
            <person name="Abouelleil A."/>
            <person name="Alvarado L."/>
            <person name="Arachchi H.M."/>
            <person name="Berlin A."/>
            <person name="Chapman S.B."/>
            <person name="Gearin G."/>
            <person name="Goldberg J."/>
            <person name="Griggs A."/>
            <person name="Gujja S."/>
            <person name="Hansen M."/>
            <person name="Heiman D."/>
            <person name="Howarth C."/>
            <person name="Larimer J."/>
            <person name="Lui A."/>
            <person name="MacDonald P.J.P."/>
            <person name="McCowen C."/>
            <person name="Montmayeur A."/>
            <person name="Murphy C."/>
            <person name="Neiman D."/>
            <person name="Pearson M."/>
            <person name="Priest M."/>
            <person name="Roberts A."/>
            <person name="Saif S."/>
            <person name="Shea T."/>
            <person name="Sisk P."/>
            <person name="Stolte C."/>
            <person name="Sykes S."/>
            <person name="Wortman J."/>
            <person name="Nusbaum C."/>
            <person name="Birren B."/>
        </authorList>
    </citation>
    <scope>NUCLEOTIDE SEQUENCE [LARGE SCALE GENOMIC DNA]</scope>
    <source>
        <strain evidence="6 7">ATCC 38327</strain>
    </source>
</reference>
<evidence type="ECO:0000313" key="7">
    <source>
        <dbReference type="Proteomes" id="UP000054350"/>
    </source>
</evidence>
<dbReference type="OrthoDB" id="10251741at2759"/>
<dbReference type="Pfam" id="PF00400">
    <property type="entry name" value="WD40"/>
    <property type="match status" value="1"/>
</dbReference>
<protein>
    <recommendedName>
        <fullName evidence="5">Anaphase-promoting complex subunit 4-like WD40 domain-containing protein</fullName>
    </recommendedName>
</protein>
<gene>
    <name evidence="6" type="ORF">AMAG_16334</name>
</gene>
<evidence type="ECO:0000256" key="4">
    <source>
        <dbReference type="SAM" id="MobiDB-lite"/>
    </source>
</evidence>
<dbReference type="AlphaFoldDB" id="A0A0L0TAS3"/>
<feature type="domain" description="Anaphase-promoting complex subunit 4-like WD40" evidence="5">
    <location>
        <begin position="184"/>
        <end position="259"/>
    </location>
</feature>
<dbReference type="Gene3D" id="2.130.10.10">
    <property type="entry name" value="YVTN repeat-like/Quinoprotein amine dehydrogenase"/>
    <property type="match status" value="2"/>
</dbReference>
<reference evidence="7" key="2">
    <citation type="submission" date="2009-11" db="EMBL/GenBank/DDBJ databases">
        <title>The Genome Sequence of Allomyces macrogynus strain ATCC 38327.</title>
        <authorList>
            <consortium name="The Broad Institute Genome Sequencing Platform"/>
            <person name="Russ C."/>
            <person name="Cuomo C."/>
            <person name="Shea T."/>
            <person name="Young S.K."/>
            <person name="Zeng Q."/>
            <person name="Koehrsen M."/>
            <person name="Haas B."/>
            <person name="Borodovsky M."/>
            <person name="Guigo R."/>
            <person name="Alvarado L."/>
            <person name="Berlin A."/>
            <person name="Borenstein D."/>
            <person name="Chen Z."/>
            <person name="Engels R."/>
            <person name="Freedman E."/>
            <person name="Gellesch M."/>
            <person name="Goldberg J."/>
            <person name="Griggs A."/>
            <person name="Gujja S."/>
            <person name="Heiman D."/>
            <person name="Hepburn T."/>
            <person name="Howarth C."/>
            <person name="Jen D."/>
            <person name="Larson L."/>
            <person name="Lewis B."/>
            <person name="Mehta T."/>
            <person name="Park D."/>
            <person name="Pearson M."/>
            <person name="Roberts A."/>
            <person name="Saif S."/>
            <person name="Shenoy N."/>
            <person name="Sisk P."/>
            <person name="Stolte C."/>
            <person name="Sykes S."/>
            <person name="Walk T."/>
            <person name="White J."/>
            <person name="Yandava C."/>
            <person name="Burger G."/>
            <person name="Gray M.W."/>
            <person name="Holland P.W.H."/>
            <person name="King N."/>
            <person name="Lang F.B.F."/>
            <person name="Roger A.J."/>
            <person name="Ruiz-Trillo I."/>
            <person name="Lander E."/>
            <person name="Nusbaum C."/>
        </authorList>
    </citation>
    <scope>NUCLEOTIDE SEQUENCE [LARGE SCALE GENOMIC DNA]</scope>
    <source>
        <strain evidence="7">ATCC 38327</strain>
    </source>
</reference>
<accession>A0A0L0TAS3</accession>
<sequence>MPPPTAARATPTAAGNGLPEPARLGAAAPASARATSASALNVPSPSSSASIRAATPTASVTHTPRAAAPATTSKPNLSPTTTGIASSPASRSAHTSATHLPATNPPRKSSTSIAKSAHNLSTGPSAPANPAPAPAVPAPTAAAAVPTMATPGDPPAIDPLAVVTGNLRIAWAADTGGAHVHCAAFSPAGDLVALGLATGAVTTFHLSTGKQVRKLVRTDAELAVPCTAVAWRPDASGTLAAAFPDGRVTFWHATSGTPLGAGIDEGDNQIFAAEYSRATHSGNPGIRLATAGSDGTVRIYADPTDSPRTLTHELVHGARDAHAAGHSNRVFCLRWHPRDPNTLASGGWDSTIQIWDLSSGTAVRAIYGPHICGIALDWDEAGSKLVAGSARPPRRGLLGADGRAVKTDASDPPPLALYSPTASGGMVEPVPWSLAEDRRVNSACPLYVARFSPGNKFLVAGGGGGGGGVNEFKVFSYATRRCVGLVGGLPGAVFCADVTRDERRMVVAGAFRTVYVCAIDAAAAPQEIVY</sequence>
<dbReference type="PROSITE" id="PS50082">
    <property type="entry name" value="WD_REPEATS_2"/>
    <property type="match status" value="1"/>
</dbReference>
<dbReference type="Pfam" id="PF12894">
    <property type="entry name" value="ANAPC4_WD40"/>
    <property type="match status" value="1"/>
</dbReference>
<evidence type="ECO:0000259" key="5">
    <source>
        <dbReference type="Pfam" id="PF12894"/>
    </source>
</evidence>
<evidence type="ECO:0000256" key="2">
    <source>
        <dbReference type="ARBA" id="ARBA00022737"/>
    </source>
</evidence>
<dbReference type="InterPro" id="IPR036322">
    <property type="entry name" value="WD40_repeat_dom_sf"/>
</dbReference>
<keyword evidence="2" id="KW-0677">Repeat</keyword>
<name>A0A0L0TAS3_ALLM3</name>
<dbReference type="PANTHER" id="PTHR47822:SF2">
    <property type="entry name" value="F-BOX AND WD-40 DOMAIN PROTEIN 7"/>
    <property type="match status" value="1"/>
</dbReference>
<proteinExistence type="predicted"/>
<keyword evidence="1 3" id="KW-0853">WD repeat</keyword>
<feature type="region of interest" description="Disordered" evidence="4">
    <location>
        <begin position="1"/>
        <end position="138"/>
    </location>
</feature>
<dbReference type="SMART" id="SM00320">
    <property type="entry name" value="WD40"/>
    <property type="match status" value="5"/>
</dbReference>
<feature type="compositionally biased region" description="Polar residues" evidence="4">
    <location>
        <begin position="73"/>
        <end position="98"/>
    </location>
</feature>
<evidence type="ECO:0000256" key="3">
    <source>
        <dbReference type="PROSITE-ProRule" id="PRU00221"/>
    </source>
</evidence>
<dbReference type="VEuPathDB" id="FungiDB:AMAG_16334"/>
<dbReference type="Proteomes" id="UP000054350">
    <property type="component" value="Unassembled WGS sequence"/>
</dbReference>